<reference evidence="2 3" key="1">
    <citation type="submission" date="2021-09" db="EMBL/GenBank/DDBJ databases">
        <title>Aeromonas schubertii isolated from Asian sea bass.</title>
        <authorList>
            <person name="Pinpimai K."/>
        </authorList>
    </citation>
    <scope>NUCLEOTIDE SEQUENCE [LARGE SCALE GENOMIC DNA]</scope>
    <source>
        <strain evidence="2 3">CHULA2021a</strain>
    </source>
</reference>
<sequence length="55" mass="6371">MPKHEKSEPEKSSNSQRRDPAEIFLGSREHGMTTERTQAFLDLLAEAKRKTEQSR</sequence>
<protein>
    <submittedName>
        <fullName evidence="2">Uncharacterized protein</fullName>
    </submittedName>
</protein>
<feature type="region of interest" description="Disordered" evidence="1">
    <location>
        <begin position="1"/>
        <end position="34"/>
    </location>
</feature>
<name>A0ABS7V8A6_9GAMM</name>
<keyword evidence="3" id="KW-1185">Reference proteome</keyword>
<dbReference type="RefSeq" id="WP_224162190.1">
    <property type="nucleotide sequence ID" value="NZ_JAIRBT010000003.1"/>
</dbReference>
<comment type="caution">
    <text evidence="2">The sequence shown here is derived from an EMBL/GenBank/DDBJ whole genome shotgun (WGS) entry which is preliminary data.</text>
</comment>
<evidence type="ECO:0000256" key="1">
    <source>
        <dbReference type="SAM" id="MobiDB-lite"/>
    </source>
</evidence>
<dbReference type="EMBL" id="JAIRBT010000003">
    <property type="protein sequence ID" value="MBZ6065296.1"/>
    <property type="molecule type" value="Genomic_DNA"/>
</dbReference>
<evidence type="ECO:0000313" key="2">
    <source>
        <dbReference type="EMBL" id="MBZ6065296.1"/>
    </source>
</evidence>
<feature type="compositionally biased region" description="Basic and acidic residues" evidence="1">
    <location>
        <begin position="1"/>
        <end position="33"/>
    </location>
</feature>
<proteinExistence type="predicted"/>
<accession>A0ABS7V8A6</accession>
<evidence type="ECO:0000313" key="3">
    <source>
        <dbReference type="Proteomes" id="UP000774958"/>
    </source>
</evidence>
<gene>
    <name evidence="2" type="ORF">LA374_03590</name>
</gene>
<organism evidence="2 3">
    <name type="scientific">Aeromonas schubertii</name>
    <dbReference type="NCBI Taxonomy" id="652"/>
    <lineage>
        <taxon>Bacteria</taxon>
        <taxon>Pseudomonadati</taxon>
        <taxon>Pseudomonadota</taxon>
        <taxon>Gammaproteobacteria</taxon>
        <taxon>Aeromonadales</taxon>
        <taxon>Aeromonadaceae</taxon>
        <taxon>Aeromonas</taxon>
    </lineage>
</organism>
<dbReference type="Proteomes" id="UP000774958">
    <property type="component" value="Unassembled WGS sequence"/>
</dbReference>